<dbReference type="SUPFAM" id="SSF102588">
    <property type="entry name" value="LmbE-like"/>
    <property type="match status" value="1"/>
</dbReference>
<accession>A0A6J6Z985</accession>
<dbReference type="Gene3D" id="3.40.50.10320">
    <property type="entry name" value="LmbE-like"/>
    <property type="match status" value="1"/>
</dbReference>
<organism evidence="1">
    <name type="scientific">freshwater metagenome</name>
    <dbReference type="NCBI Taxonomy" id="449393"/>
    <lineage>
        <taxon>unclassified sequences</taxon>
        <taxon>metagenomes</taxon>
        <taxon>ecological metagenomes</taxon>
    </lineage>
</organism>
<reference evidence="1" key="1">
    <citation type="submission" date="2020-05" db="EMBL/GenBank/DDBJ databases">
        <authorList>
            <person name="Chiriac C."/>
            <person name="Salcher M."/>
            <person name="Ghai R."/>
            <person name="Kavagutti S V."/>
        </authorList>
    </citation>
    <scope>NUCLEOTIDE SEQUENCE</scope>
</reference>
<dbReference type="AlphaFoldDB" id="A0A6J6Z985"/>
<protein>
    <submittedName>
        <fullName evidence="1">Unannotated protein</fullName>
    </submittedName>
</protein>
<dbReference type="EMBL" id="CAFABA010000005">
    <property type="protein sequence ID" value="CAB4814097.1"/>
    <property type="molecule type" value="Genomic_DNA"/>
</dbReference>
<gene>
    <name evidence="1" type="ORF">UFOPK3139_00223</name>
</gene>
<proteinExistence type="predicted"/>
<dbReference type="InterPro" id="IPR024078">
    <property type="entry name" value="LmbE-like_dom_sf"/>
</dbReference>
<evidence type="ECO:0000313" key="1">
    <source>
        <dbReference type="EMBL" id="CAB4814097.1"/>
    </source>
</evidence>
<name>A0A6J6Z985_9ZZZZ</name>
<sequence>MMGTVHGVHELRATVPTGPILVMSPHFDDAALSCAALLERHEPITVYDVFTQRPEPEQVTDWDTRCGFAGSNEAIDARWAEEHDAFEGSPHVVAAVDLLEGQYRTGMRDPRDTERVISAIDSWIAENAASGPVTVALPVGAGSPLGVPTSFVTRLRARRAGTFAFSNSRDHVWVRDTALEHLRASPEVSIWLYEEYPYQFAMGGERVVPAIETWMERTAALRVLPVDRGLKAQRVAAYTSQLGLLFRSTGARAIERALPRVERYWELSPRDSA</sequence>